<evidence type="ECO:0000313" key="2">
    <source>
        <dbReference type="Proteomes" id="UP000001903"/>
    </source>
</evidence>
<dbReference type="HOGENOM" id="CLU_2820734_0_0_2"/>
<reference evidence="1 2" key="1">
    <citation type="journal article" date="2010" name="Stand. Genomic Sci.">
        <title>Complete genome sequence of Haloterrigena turkmenica type strain (4k).</title>
        <authorList>
            <person name="Saunders E."/>
            <person name="Tindall B.J."/>
            <person name="Fahnrich R."/>
            <person name="Lapidus A."/>
            <person name="Copeland A."/>
            <person name="Del Rio T.G."/>
            <person name="Lucas S."/>
            <person name="Chen F."/>
            <person name="Tice H."/>
            <person name="Cheng J.F."/>
            <person name="Han C."/>
            <person name="Detter J.C."/>
            <person name="Bruce D."/>
            <person name="Goodwin L."/>
            <person name="Chain P."/>
            <person name="Pitluck S."/>
            <person name="Pati A."/>
            <person name="Ivanova N."/>
            <person name="Mavromatis K."/>
            <person name="Chen A."/>
            <person name="Palaniappan K."/>
            <person name="Land M."/>
            <person name="Hauser L."/>
            <person name="Chang Y.J."/>
            <person name="Jeffries C.D."/>
            <person name="Brettin T."/>
            <person name="Rohde M."/>
            <person name="Goker M."/>
            <person name="Bristow J."/>
            <person name="Eisen J.A."/>
            <person name="Markowitz V."/>
            <person name="Hugenholtz P."/>
            <person name="Klenk H.P."/>
            <person name="Kyrpides N.C."/>
        </authorList>
    </citation>
    <scope>NUCLEOTIDE SEQUENCE [LARGE SCALE GENOMIC DNA]</scope>
    <source>
        <strain evidence="2">ATCC 51198 / DSM 5511 / JCM 9101 / NCIMB 13204 / VKM B-1734 / 4k</strain>
    </source>
</reference>
<proteinExistence type="predicted"/>
<evidence type="ECO:0000313" key="1">
    <source>
        <dbReference type="EMBL" id="ADB62452.1"/>
    </source>
</evidence>
<dbReference type="AlphaFoldDB" id="D2RR56"/>
<sequence length="66" mass="7032">MVLSVLGHSERDVLVAGAAGYGDPMPLYVTGHSDWIATVPPDADSGEERSDALKCIRGFGWIAKNM</sequence>
<dbReference type="EMBL" id="CP001860">
    <property type="protein sequence ID" value="ADB62452.1"/>
    <property type="molecule type" value="Genomic_DNA"/>
</dbReference>
<name>D2RR56_HALTV</name>
<gene>
    <name evidence="1" type="ordered locus">Htur_3590</name>
</gene>
<organism evidence="1 2">
    <name type="scientific">Haloterrigena turkmenica (strain ATCC 51198 / DSM 5511 / JCM 9101 / NCIMB 13204 / VKM B-1734 / 4k)</name>
    <name type="common">Halococcus turkmenicus</name>
    <dbReference type="NCBI Taxonomy" id="543526"/>
    <lineage>
        <taxon>Archaea</taxon>
        <taxon>Methanobacteriati</taxon>
        <taxon>Methanobacteriota</taxon>
        <taxon>Stenosarchaea group</taxon>
        <taxon>Halobacteria</taxon>
        <taxon>Halobacteriales</taxon>
        <taxon>Natrialbaceae</taxon>
        <taxon>Haloterrigena</taxon>
    </lineage>
</organism>
<protein>
    <submittedName>
        <fullName evidence="1">Uncharacterized protein</fullName>
    </submittedName>
</protein>
<dbReference type="KEGG" id="htu:Htur_3590"/>
<keyword evidence="2" id="KW-1185">Reference proteome</keyword>
<accession>D2RR56</accession>
<dbReference type="Proteomes" id="UP000001903">
    <property type="component" value="Chromosome"/>
</dbReference>